<dbReference type="InterPro" id="IPR041657">
    <property type="entry name" value="HTH_17"/>
</dbReference>
<dbReference type="STRING" id="862908.BMS_0752"/>
<proteinExistence type="predicted"/>
<dbReference type="SUPFAM" id="SSF46955">
    <property type="entry name" value="Putative DNA-binding domain"/>
    <property type="match status" value="1"/>
</dbReference>
<feature type="compositionally biased region" description="Basic residues" evidence="1">
    <location>
        <begin position="60"/>
        <end position="72"/>
    </location>
</feature>
<feature type="domain" description="Helix-turn-helix" evidence="2">
    <location>
        <begin position="9"/>
        <end position="57"/>
    </location>
</feature>
<accession>E1X5T8</accession>
<dbReference type="AlphaFoldDB" id="E1X5T8"/>
<sequence length="72" mass="8625">MNNTSDTQYFTAKEFAKIIRVSVKTLYNKVYEGELEPSRLFSNRGPYRFTQKDLEEYNKTNHRSKKCKPKKK</sequence>
<name>E1X5T8_HALMS</name>
<evidence type="ECO:0000313" key="3">
    <source>
        <dbReference type="EMBL" id="CBW25655.1"/>
    </source>
</evidence>
<keyword evidence="4" id="KW-1185">Reference proteome</keyword>
<dbReference type="KEGG" id="bmx:BMS_0752"/>
<dbReference type="RefSeq" id="WP_014243440.1">
    <property type="nucleotide sequence ID" value="NC_016620.1"/>
</dbReference>
<dbReference type="InterPro" id="IPR009061">
    <property type="entry name" value="DNA-bd_dom_put_sf"/>
</dbReference>
<evidence type="ECO:0000259" key="2">
    <source>
        <dbReference type="Pfam" id="PF12728"/>
    </source>
</evidence>
<feature type="region of interest" description="Disordered" evidence="1">
    <location>
        <begin position="52"/>
        <end position="72"/>
    </location>
</feature>
<dbReference type="Proteomes" id="UP000008963">
    <property type="component" value="Chromosome"/>
</dbReference>
<evidence type="ECO:0000313" key="4">
    <source>
        <dbReference type="Proteomes" id="UP000008963"/>
    </source>
</evidence>
<protein>
    <recommendedName>
        <fullName evidence="2">Helix-turn-helix domain-containing protein</fullName>
    </recommendedName>
</protein>
<dbReference type="EMBL" id="FQ312005">
    <property type="protein sequence ID" value="CBW25655.1"/>
    <property type="molecule type" value="Genomic_DNA"/>
</dbReference>
<gene>
    <name evidence="3" type="ordered locus">BMS_0752</name>
</gene>
<dbReference type="Pfam" id="PF12728">
    <property type="entry name" value="HTH_17"/>
    <property type="match status" value="1"/>
</dbReference>
<dbReference type="HOGENOM" id="CLU_2716816_0_0_7"/>
<dbReference type="Gene3D" id="1.10.1660.10">
    <property type="match status" value="1"/>
</dbReference>
<organism evidence="3 4">
    <name type="scientific">Halobacteriovorax marinus (strain ATCC BAA-682 / DSM 15412 / SJ)</name>
    <name type="common">Bacteriovorax marinus</name>
    <dbReference type="NCBI Taxonomy" id="862908"/>
    <lineage>
        <taxon>Bacteria</taxon>
        <taxon>Pseudomonadati</taxon>
        <taxon>Bdellovibrionota</taxon>
        <taxon>Bacteriovoracia</taxon>
        <taxon>Bacteriovoracales</taxon>
        <taxon>Halobacteriovoraceae</taxon>
        <taxon>Halobacteriovorax</taxon>
    </lineage>
</organism>
<reference evidence="4" key="1">
    <citation type="journal article" date="2013" name="ISME J.">
        <title>A small predatory core genome in the divergent marine Bacteriovorax marinus SJ and the terrestrial Bdellovibrio bacteriovorus.</title>
        <authorList>
            <person name="Crossman L.C."/>
            <person name="Chen H."/>
            <person name="Cerdeno-Tarraga A.M."/>
            <person name="Brooks K."/>
            <person name="Quail M.A."/>
            <person name="Pineiro S.A."/>
            <person name="Hobley L."/>
            <person name="Sockett R.E."/>
            <person name="Bentley S.D."/>
            <person name="Parkhill J."/>
            <person name="Williams H.N."/>
            <person name="Stine O.C."/>
        </authorList>
    </citation>
    <scope>NUCLEOTIDE SEQUENCE [LARGE SCALE GENOMIC DNA]</scope>
    <source>
        <strain evidence="4">ATCC BAA-682 / DSM 15412 / SJ</strain>
    </source>
</reference>
<evidence type="ECO:0000256" key="1">
    <source>
        <dbReference type="SAM" id="MobiDB-lite"/>
    </source>
</evidence>